<dbReference type="PANTHER" id="PTHR40788:SF1">
    <property type="entry name" value="IPA PROTEIN"/>
    <property type="match status" value="1"/>
</dbReference>
<dbReference type="PANTHER" id="PTHR40788">
    <property type="entry name" value="CLR5 DOMAIN-CONTAINING PROTEIN-RELATED"/>
    <property type="match status" value="1"/>
</dbReference>
<keyword evidence="3" id="KW-0812">Transmembrane</keyword>
<feature type="transmembrane region" description="Helical" evidence="3">
    <location>
        <begin position="752"/>
        <end position="774"/>
    </location>
</feature>
<dbReference type="EMBL" id="JAULSR010000007">
    <property type="protein sequence ID" value="KAK0615104.1"/>
    <property type="molecule type" value="Genomic_DNA"/>
</dbReference>
<accession>A0AA39WGS3</accession>
<protein>
    <submittedName>
        <fullName evidence="4">Uncharacterized protein</fullName>
    </submittedName>
</protein>
<feature type="coiled-coil region" evidence="1">
    <location>
        <begin position="545"/>
        <end position="572"/>
    </location>
</feature>
<sequence>MVSLAGRKAMSQIDTIKVLHSDLARRDKMHGHTIDKMWRSFDNKTRASCMTAGARNGEVLRHSEDQSMGTVCYSIPEWNIQELANSGPDFMLDMLKHRATTTLFEQYAQGVNGRLGDHGLICKFVRERQVMSKLAYKDEYTFFTDDEKYGNSVKFTEGHQDECLAAFAMPIEHGICVPRSIGEMILSRQFFILQCLIVLIDDILDQGSTTRLNRDPPKAAGTTPYLKAVNSPLAIVPHTKQNIQLVLPDLIATARDQKAALDEFLGLLSTEPEVLTNAVNIYFYSQLELIIDEKGRRCPVYTDSYVSGAFFEVLHNAIKRAAIWDYLGRLLKVLDRPDIDKLYRPILLQEISNICHLEYSRALAFVKRNVATAMGDKSFKRLSSVYEKDGSPRVNCKGDPDQHFRTNAQLCYILHLCEAQSDMSKAFHWLKKLTDLHNAHPEEREKLEGREAHSLCDLAVIIMLIQDLSSVTSIPAPSKKMGQTFVTRSQDLDAELNKLKTQVDLQDFAVPLDNLLEPGMAEGALKCLDEFVVDKAGTKMGFLYQDLVEDCLTDLEKQLEQAKAKAKAQKEKTKWVPLPIPAPQAPEKRVEERKKKEKTRPSQSSEYEMIALSVLELSLADEDRPAPSARRFRVSASTAEVFSKLFSKASSRGTVPWVAFEAAMAEVGFSVVPKYGSVYTFDPAASLGLMQSLTVHRPHMSKLEGHLIPVFAQRLKRVIVSMEQTATTREEKTETAKRPIKDRLRAIWVFKFGMRLLSAVFCIAIIGVGGSLAATHWANYLPFAILAPPIFVTLVWDVIDGLCLLASAGHKGLHPGFSVGFDLVIWMALTVAAIILWLLGFSVDFYSTIDMDKFYAYANDSNASTAELYALLQGLVDKGLAILVLSAILIIFHFAIFVTACVQTNTLNLQKAPRLGYERLVHQQQGSRFHLIMLHRRHSRSQVNCHRCVYDDLDEIASFKDGN</sequence>
<evidence type="ECO:0000256" key="2">
    <source>
        <dbReference type="SAM" id="MobiDB-lite"/>
    </source>
</evidence>
<organism evidence="4 5">
    <name type="scientific">Bombardia bombarda</name>
    <dbReference type="NCBI Taxonomy" id="252184"/>
    <lineage>
        <taxon>Eukaryota</taxon>
        <taxon>Fungi</taxon>
        <taxon>Dikarya</taxon>
        <taxon>Ascomycota</taxon>
        <taxon>Pezizomycotina</taxon>
        <taxon>Sordariomycetes</taxon>
        <taxon>Sordariomycetidae</taxon>
        <taxon>Sordariales</taxon>
        <taxon>Lasiosphaeriaceae</taxon>
        <taxon>Bombardia</taxon>
    </lineage>
</organism>
<feature type="transmembrane region" description="Helical" evidence="3">
    <location>
        <begin position="817"/>
        <end position="839"/>
    </location>
</feature>
<reference evidence="4" key="1">
    <citation type="submission" date="2023-06" db="EMBL/GenBank/DDBJ databases">
        <title>Genome-scale phylogeny and comparative genomics of the fungal order Sordariales.</title>
        <authorList>
            <consortium name="Lawrence Berkeley National Laboratory"/>
            <person name="Hensen N."/>
            <person name="Bonometti L."/>
            <person name="Westerberg I."/>
            <person name="Brannstrom I.O."/>
            <person name="Guillou S."/>
            <person name="Cros-Aarteil S."/>
            <person name="Calhoun S."/>
            <person name="Haridas S."/>
            <person name="Kuo A."/>
            <person name="Mondo S."/>
            <person name="Pangilinan J."/>
            <person name="Riley R."/>
            <person name="LaButti K."/>
            <person name="Andreopoulos B."/>
            <person name="Lipzen A."/>
            <person name="Chen C."/>
            <person name="Yanf M."/>
            <person name="Daum C."/>
            <person name="Ng V."/>
            <person name="Clum A."/>
            <person name="Steindorff A."/>
            <person name="Ohm R."/>
            <person name="Martin F."/>
            <person name="Silar P."/>
            <person name="Natvig D."/>
            <person name="Lalanne C."/>
            <person name="Gautier V."/>
            <person name="Ament-velasquez S.L."/>
            <person name="Kruys A."/>
            <person name="Hutchinson M.I."/>
            <person name="Powell A.J."/>
            <person name="Barry K."/>
            <person name="Miller A.N."/>
            <person name="Grigoriev I.V."/>
            <person name="Debuchy R."/>
            <person name="Gladieux P."/>
            <person name="Thoren M.H."/>
            <person name="Johannesson H."/>
        </authorList>
    </citation>
    <scope>NUCLEOTIDE SEQUENCE</scope>
    <source>
        <strain evidence="4">SMH3391-2</strain>
    </source>
</reference>
<gene>
    <name evidence="4" type="ORF">B0T17DRAFT_619923</name>
</gene>
<evidence type="ECO:0000313" key="5">
    <source>
        <dbReference type="Proteomes" id="UP001174934"/>
    </source>
</evidence>
<keyword evidence="5" id="KW-1185">Reference proteome</keyword>
<keyword evidence="3" id="KW-0472">Membrane</keyword>
<proteinExistence type="predicted"/>
<name>A0AA39WGS3_9PEZI</name>
<comment type="caution">
    <text evidence="4">The sequence shown here is derived from an EMBL/GenBank/DDBJ whole genome shotgun (WGS) entry which is preliminary data.</text>
</comment>
<keyword evidence="3" id="KW-1133">Transmembrane helix</keyword>
<feature type="transmembrane region" description="Helical" evidence="3">
    <location>
        <begin position="780"/>
        <end position="805"/>
    </location>
</feature>
<feature type="region of interest" description="Disordered" evidence="2">
    <location>
        <begin position="578"/>
        <end position="605"/>
    </location>
</feature>
<evidence type="ECO:0000313" key="4">
    <source>
        <dbReference type="EMBL" id="KAK0615104.1"/>
    </source>
</evidence>
<evidence type="ECO:0000256" key="1">
    <source>
        <dbReference type="SAM" id="Coils"/>
    </source>
</evidence>
<feature type="transmembrane region" description="Helical" evidence="3">
    <location>
        <begin position="880"/>
        <end position="902"/>
    </location>
</feature>
<dbReference type="AlphaFoldDB" id="A0AA39WGS3"/>
<evidence type="ECO:0000256" key="3">
    <source>
        <dbReference type="SAM" id="Phobius"/>
    </source>
</evidence>
<dbReference type="Proteomes" id="UP001174934">
    <property type="component" value="Unassembled WGS sequence"/>
</dbReference>
<keyword evidence="1" id="KW-0175">Coiled coil</keyword>